<evidence type="ECO:0000256" key="3">
    <source>
        <dbReference type="ARBA" id="ARBA00022741"/>
    </source>
</evidence>
<keyword evidence="3" id="KW-0547">Nucleotide-binding</keyword>
<protein>
    <recommendedName>
        <fullName evidence="6">Protein kinase domain-containing protein</fullName>
    </recommendedName>
</protein>
<dbReference type="PANTHER" id="PTHR24058">
    <property type="entry name" value="DUAL SPECIFICITY PROTEIN KINASE"/>
    <property type="match status" value="1"/>
</dbReference>
<dbReference type="InterPro" id="IPR000719">
    <property type="entry name" value="Prot_kinase_dom"/>
</dbReference>
<name>A0A6C0EK01_9ZZZZ</name>
<evidence type="ECO:0000256" key="4">
    <source>
        <dbReference type="ARBA" id="ARBA00022777"/>
    </source>
</evidence>
<dbReference type="PROSITE" id="PS00108">
    <property type="entry name" value="PROTEIN_KINASE_ST"/>
    <property type="match status" value="1"/>
</dbReference>
<evidence type="ECO:0000259" key="6">
    <source>
        <dbReference type="PROSITE" id="PS50011"/>
    </source>
</evidence>
<dbReference type="PROSITE" id="PS50011">
    <property type="entry name" value="PROTEIN_KINASE_DOM"/>
    <property type="match status" value="1"/>
</dbReference>
<dbReference type="EMBL" id="MN738864">
    <property type="protein sequence ID" value="QHT28763.1"/>
    <property type="molecule type" value="Genomic_DNA"/>
</dbReference>
<sequence>MESIAEFDYQHRIDIIKKNIDTKINNKLILSDINNLIIDIKLISKMHTGLVYLYYLKGHITKDNVYFITARDIYIHHYKKKDNILTRELDWMHLTFSIDRFYSMLHYTDLHFIPTFEKDTYTIDKQHRYIVKQGEHVKYQYEIMGSLGKGAFSNVYKCTDHKTQSIKALKIIRNEPTYNKQVSTEIEILKQLEGSPHIYTLLDSFTFRKHFFLVFNIYKNNLYQELKQRNFNPFSYTQVKQVTYQLLIVLETLLKYKIIHADLKPENIVIDYIDSNSIKIKVIDFGSSTYQHDKIHTYIQSRYYRAPEIMLGCKYDMGIDLWSVGCIMYELIIGKALFSSKNEKILIQNHYNFLGEFDNCFIKSITNKTIIKDLFCWTEPYKKLDTLVLHQSFYNLLKKIFKWDSNKRISIKDALNDRYIIEKFPTAQFY</sequence>
<dbReference type="GO" id="GO:0004674">
    <property type="term" value="F:protein serine/threonine kinase activity"/>
    <property type="evidence" value="ECO:0007669"/>
    <property type="project" value="UniProtKB-KW"/>
</dbReference>
<keyword evidence="4" id="KW-0418">Kinase</keyword>
<proteinExistence type="predicted"/>
<feature type="domain" description="Protein kinase" evidence="6">
    <location>
        <begin position="141"/>
        <end position="420"/>
    </location>
</feature>
<dbReference type="Gene3D" id="1.10.510.10">
    <property type="entry name" value="Transferase(Phosphotransferase) domain 1"/>
    <property type="match status" value="1"/>
</dbReference>
<keyword evidence="2" id="KW-0808">Transferase</keyword>
<evidence type="ECO:0000313" key="7">
    <source>
        <dbReference type="EMBL" id="QHT28763.1"/>
    </source>
</evidence>
<dbReference type="InterPro" id="IPR011009">
    <property type="entry name" value="Kinase-like_dom_sf"/>
</dbReference>
<reference evidence="7" key="1">
    <citation type="journal article" date="2020" name="Nature">
        <title>Giant virus diversity and host interactions through global metagenomics.</title>
        <authorList>
            <person name="Schulz F."/>
            <person name="Roux S."/>
            <person name="Paez-Espino D."/>
            <person name="Jungbluth S."/>
            <person name="Walsh D.A."/>
            <person name="Denef V.J."/>
            <person name="McMahon K.D."/>
            <person name="Konstantinidis K.T."/>
            <person name="Eloe-Fadrosh E.A."/>
            <person name="Kyrpides N.C."/>
            <person name="Woyke T."/>
        </authorList>
    </citation>
    <scope>NUCLEOTIDE SEQUENCE</scope>
    <source>
        <strain evidence="7">GVMAG-M-3300001351-8</strain>
    </source>
</reference>
<dbReference type="SUPFAM" id="SSF56112">
    <property type="entry name" value="Protein kinase-like (PK-like)"/>
    <property type="match status" value="1"/>
</dbReference>
<dbReference type="Pfam" id="PF00069">
    <property type="entry name" value="Pkinase"/>
    <property type="match status" value="1"/>
</dbReference>
<evidence type="ECO:0000256" key="5">
    <source>
        <dbReference type="ARBA" id="ARBA00022840"/>
    </source>
</evidence>
<evidence type="ECO:0000256" key="1">
    <source>
        <dbReference type="ARBA" id="ARBA00022527"/>
    </source>
</evidence>
<dbReference type="AlphaFoldDB" id="A0A6C0EK01"/>
<evidence type="ECO:0000256" key="2">
    <source>
        <dbReference type="ARBA" id="ARBA00022679"/>
    </source>
</evidence>
<keyword evidence="5" id="KW-0067">ATP-binding</keyword>
<dbReference type="InterPro" id="IPR050494">
    <property type="entry name" value="Ser_Thr_dual-spec_kinase"/>
</dbReference>
<keyword evidence="1" id="KW-0723">Serine/threonine-protein kinase</keyword>
<dbReference type="InterPro" id="IPR008271">
    <property type="entry name" value="Ser/Thr_kinase_AS"/>
</dbReference>
<dbReference type="Gene3D" id="3.30.200.20">
    <property type="entry name" value="Phosphorylase Kinase, domain 1"/>
    <property type="match status" value="1"/>
</dbReference>
<dbReference type="SMART" id="SM00220">
    <property type="entry name" value="S_TKc"/>
    <property type="match status" value="1"/>
</dbReference>
<organism evidence="7">
    <name type="scientific">viral metagenome</name>
    <dbReference type="NCBI Taxonomy" id="1070528"/>
    <lineage>
        <taxon>unclassified sequences</taxon>
        <taxon>metagenomes</taxon>
        <taxon>organismal metagenomes</taxon>
    </lineage>
</organism>
<accession>A0A6C0EK01</accession>
<dbReference type="GO" id="GO:0005524">
    <property type="term" value="F:ATP binding"/>
    <property type="evidence" value="ECO:0007669"/>
    <property type="project" value="UniProtKB-KW"/>
</dbReference>